<evidence type="ECO:0000256" key="1">
    <source>
        <dbReference type="ARBA" id="ARBA00023186"/>
    </source>
</evidence>
<dbReference type="Proteomes" id="UP000515150">
    <property type="component" value="Chromosome 5"/>
</dbReference>
<dbReference type="SUPFAM" id="SSF46565">
    <property type="entry name" value="Chaperone J-domain"/>
    <property type="match status" value="1"/>
</dbReference>
<dbReference type="GO" id="GO:0051787">
    <property type="term" value="F:misfolded protein binding"/>
    <property type="evidence" value="ECO:0007669"/>
    <property type="project" value="TreeGrafter"/>
</dbReference>
<evidence type="ECO:0000259" key="7">
    <source>
        <dbReference type="PROSITE" id="PS50076"/>
    </source>
</evidence>
<dbReference type="GO" id="GO:0036503">
    <property type="term" value="P:ERAD pathway"/>
    <property type="evidence" value="ECO:0007669"/>
    <property type="project" value="TreeGrafter"/>
</dbReference>
<evidence type="ECO:0000256" key="6">
    <source>
        <dbReference type="SAM" id="SignalP"/>
    </source>
</evidence>
<dbReference type="OrthoDB" id="10250354at2759"/>
<evidence type="ECO:0000256" key="3">
    <source>
        <dbReference type="ARBA" id="ARBA00041533"/>
    </source>
</evidence>
<feature type="chain" id="PRO_5028102132" description="DnaJ homolog subfamily B member 9" evidence="6">
    <location>
        <begin position="26"/>
        <end position="180"/>
    </location>
</feature>
<feature type="domain" description="J" evidence="7">
    <location>
        <begin position="33"/>
        <end position="97"/>
    </location>
</feature>
<dbReference type="AlphaFoldDB" id="A0A6P7MPM2"/>
<reference evidence="9" key="1">
    <citation type="submission" date="2025-08" db="UniProtKB">
        <authorList>
            <consortium name="RefSeq"/>
        </authorList>
    </citation>
    <scope>IDENTIFICATION</scope>
</reference>
<organism evidence="8 9">
    <name type="scientific">Betta splendens</name>
    <name type="common">Siamese fighting fish</name>
    <dbReference type="NCBI Taxonomy" id="158456"/>
    <lineage>
        <taxon>Eukaryota</taxon>
        <taxon>Metazoa</taxon>
        <taxon>Chordata</taxon>
        <taxon>Craniata</taxon>
        <taxon>Vertebrata</taxon>
        <taxon>Euteleostomi</taxon>
        <taxon>Actinopterygii</taxon>
        <taxon>Neopterygii</taxon>
        <taxon>Teleostei</taxon>
        <taxon>Neoteleostei</taxon>
        <taxon>Acanthomorphata</taxon>
        <taxon>Anabantaria</taxon>
        <taxon>Anabantiformes</taxon>
        <taxon>Anabantoidei</taxon>
        <taxon>Osphronemidae</taxon>
        <taxon>Betta</taxon>
    </lineage>
</organism>
<keyword evidence="6" id="KW-0732">Signal</keyword>
<evidence type="ECO:0000256" key="5">
    <source>
        <dbReference type="ARBA" id="ARBA00046365"/>
    </source>
</evidence>
<name>A0A6P7MPM2_BETSP</name>
<proteinExistence type="predicted"/>
<dbReference type="InterPro" id="IPR036869">
    <property type="entry name" value="J_dom_sf"/>
</dbReference>
<evidence type="ECO:0000313" key="9">
    <source>
        <dbReference type="RefSeq" id="XP_029008170.1"/>
    </source>
</evidence>
<sequence length="180" mass="20623">MAAPADLRWMRAAVVLLLCVSEARPAAPDAHSNYYETLNVEPAATDTQIKKAFRKLAAKYHPDKNRSADAEKTFREIAEAYSVLSDKEKRKLYDSVGHDGFLKNAASVDPEDEEETSFHFSFSDVFHDFEDVVLTGESHTHWSFHHEDREDGSYEQHSFEGPDFNFFFMDEDQNEEVHGD</sequence>
<dbReference type="CDD" id="cd06257">
    <property type="entry name" value="DnaJ"/>
    <property type="match status" value="1"/>
</dbReference>
<dbReference type="InterPro" id="IPR051948">
    <property type="entry name" value="Hsp70_co-chaperone_J-domain"/>
</dbReference>
<gene>
    <name evidence="9" type="primary">zgc:152986</name>
</gene>
<evidence type="ECO:0000256" key="4">
    <source>
        <dbReference type="ARBA" id="ARBA00045428"/>
    </source>
</evidence>
<dbReference type="PROSITE" id="PS00636">
    <property type="entry name" value="DNAJ_1"/>
    <property type="match status" value="1"/>
</dbReference>
<dbReference type="InterPro" id="IPR001623">
    <property type="entry name" value="DnaJ_domain"/>
</dbReference>
<dbReference type="PANTHER" id="PTHR44360">
    <property type="entry name" value="DNAJ HOMOLOG SUBFAMILY B MEMBER 9"/>
    <property type="match status" value="1"/>
</dbReference>
<dbReference type="PROSITE" id="PS50076">
    <property type="entry name" value="DNAJ_2"/>
    <property type="match status" value="1"/>
</dbReference>
<accession>A0A6P7MPM2</accession>
<comment type="subunit">
    <text evidence="5">Interacts with HSPA5/BiP; interaction is direct. Interacts with ERN1/IRE1 (via the luminal region). Interacts with DERL1.</text>
</comment>
<feature type="signal peptide" evidence="6">
    <location>
        <begin position="1"/>
        <end position="25"/>
    </location>
</feature>
<evidence type="ECO:0000256" key="2">
    <source>
        <dbReference type="ARBA" id="ARBA00040158"/>
    </source>
</evidence>
<dbReference type="InParanoid" id="A0A6P7MPM2"/>
<dbReference type="GeneID" id="114856401"/>
<dbReference type="InterPro" id="IPR018253">
    <property type="entry name" value="DnaJ_domain_CS"/>
</dbReference>
<dbReference type="SMART" id="SM00271">
    <property type="entry name" value="DnaJ"/>
    <property type="match status" value="1"/>
</dbReference>
<dbReference type="KEGG" id="bspl:114856401"/>
<keyword evidence="1" id="KW-0143">Chaperone</keyword>
<dbReference type="PANTHER" id="PTHR44360:SF1">
    <property type="entry name" value="DNAJ HOMOLOG SUBFAMILY B MEMBER 9"/>
    <property type="match status" value="1"/>
</dbReference>
<dbReference type="GO" id="GO:0005783">
    <property type="term" value="C:endoplasmic reticulum"/>
    <property type="evidence" value="ECO:0007669"/>
    <property type="project" value="TreeGrafter"/>
</dbReference>
<protein>
    <recommendedName>
        <fullName evidence="2">DnaJ homolog subfamily B member 9</fullName>
    </recommendedName>
    <alternativeName>
        <fullName evidence="3">Endoplasmic reticulum DNA J domain-containing protein 4</fullName>
    </alternativeName>
</protein>
<dbReference type="Gene3D" id="1.10.287.110">
    <property type="entry name" value="DnaJ domain"/>
    <property type="match status" value="1"/>
</dbReference>
<comment type="function">
    <text evidence="4">Co-chaperone for Hsp70 protein HSPA5/BiP that acts as a key repressor of the ERN1/IRE1-mediated unfolded protein response (UPR). J domain-containing co-chaperones stimulate the ATPase activity of Hsp70 proteins and are required for efficient substrate recognition by Hsp70 proteins. In the unstressed endoplasmic reticulum, interacts with the luminal region of ERN1/IRE1 and selectively recruits HSPA5/BiP: HSPA5/BiP disrupts the dimerization of the active ERN1/IRE1 luminal region, thereby inactivating ERN1/IRE1. Also involved in endoplasmic reticulum-associated degradation (ERAD) of misfolded proteins. Required for survival of B-cell progenitors and normal antibody production.</text>
</comment>
<dbReference type="GO" id="GO:0051087">
    <property type="term" value="F:protein-folding chaperone binding"/>
    <property type="evidence" value="ECO:0007669"/>
    <property type="project" value="TreeGrafter"/>
</dbReference>
<evidence type="ECO:0000313" key="8">
    <source>
        <dbReference type="Proteomes" id="UP000515150"/>
    </source>
</evidence>
<keyword evidence="8" id="KW-1185">Reference proteome</keyword>
<dbReference type="RefSeq" id="XP_029008170.1">
    <property type="nucleotide sequence ID" value="XM_029152337.2"/>
</dbReference>
<dbReference type="PRINTS" id="PR00625">
    <property type="entry name" value="JDOMAIN"/>
</dbReference>
<dbReference type="Pfam" id="PF00226">
    <property type="entry name" value="DnaJ"/>
    <property type="match status" value="1"/>
</dbReference>